<dbReference type="OrthoDB" id="9792173at2"/>
<dbReference type="Pfam" id="PF13669">
    <property type="entry name" value="Glyoxalase_4"/>
    <property type="match status" value="1"/>
</dbReference>
<dbReference type="Gene3D" id="3.10.180.10">
    <property type="entry name" value="2,3-Dihydroxybiphenyl 1,2-Dioxygenase, domain 1"/>
    <property type="match status" value="1"/>
</dbReference>
<proteinExistence type="predicted"/>
<dbReference type="GO" id="GO:0046872">
    <property type="term" value="F:metal ion binding"/>
    <property type="evidence" value="ECO:0007669"/>
    <property type="project" value="UniProtKB-KW"/>
</dbReference>
<dbReference type="RefSeq" id="WP_152785676.1">
    <property type="nucleotide sequence ID" value="NZ_BAABEQ010000001.1"/>
</dbReference>
<dbReference type="GO" id="GO:0004493">
    <property type="term" value="F:methylmalonyl-CoA epimerase activity"/>
    <property type="evidence" value="ECO:0007669"/>
    <property type="project" value="TreeGrafter"/>
</dbReference>
<protein>
    <submittedName>
        <fullName evidence="2">VOC family protein</fullName>
    </submittedName>
</protein>
<evidence type="ECO:0000313" key="2">
    <source>
        <dbReference type="EMBL" id="MPY41861.1"/>
    </source>
</evidence>
<accession>A0A5N8W2Z1</accession>
<dbReference type="EMBL" id="VJZE01000119">
    <property type="protein sequence ID" value="MPY41861.1"/>
    <property type="molecule type" value="Genomic_DNA"/>
</dbReference>
<sequence length="179" mass="19861">MLFDFGQPTDGLIQMAFVVEDLDAATARFSESFGVGPWTVLRDFAGEDPRYRGEPTQARAHVALGFGGHMQYELIQPADELPSVHRDVIVERGYGFHHFGCATTAFDAAVEEMRRKGYEAVFTASVGPDSRVAYFDTRDVLPGMTELIEASPGLDTAFTTMYRESLRSTCLEKQDLSPH</sequence>
<comment type="caution">
    <text evidence="2">The sequence shown here is derived from an EMBL/GenBank/DDBJ whole genome shotgun (WGS) entry which is preliminary data.</text>
</comment>
<dbReference type="InterPro" id="IPR051785">
    <property type="entry name" value="MMCE/EMCE_epimerase"/>
</dbReference>
<dbReference type="GO" id="GO:0046491">
    <property type="term" value="P:L-methylmalonyl-CoA metabolic process"/>
    <property type="evidence" value="ECO:0007669"/>
    <property type="project" value="TreeGrafter"/>
</dbReference>
<name>A0A5N8W2Z1_9ACTN</name>
<keyword evidence="3" id="KW-1185">Reference proteome</keyword>
<evidence type="ECO:0000256" key="1">
    <source>
        <dbReference type="ARBA" id="ARBA00022723"/>
    </source>
</evidence>
<dbReference type="Proteomes" id="UP000326979">
    <property type="component" value="Unassembled WGS sequence"/>
</dbReference>
<dbReference type="SUPFAM" id="SSF54593">
    <property type="entry name" value="Glyoxalase/Bleomycin resistance protein/Dihydroxybiphenyl dioxygenase"/>
    <property type="match status" value="1"/>
</dbReference>
<dbReference type="PANTHER" id="PTHR43048">
    <property type="entry name" value="METHYLMALONYL-COA EPIMERASE"/>
    <property type="match status" value="1"/>
</dbReference>
<dbReference type="InterPro" id="IPR029068">
    <property type="entry name" value="Glyas_Bleomycin-R_OHBP_Dase"/>
</dbReference>
<organism evidence="2 3">
    <name type="scientific">Streptomyces phyllanthi</name>
    <dbReference type="NCBI Taxonomy" id="1803180"/>
    <lineage>
        <taxon>Bacteria</taxon>
        <taxon>Bacillati</taxon>
        <taxon>Actinomycetota</taxon>
        <taxon>Actinomycetes</taxon>
        <taxon>Kitasatosporales</taxon>
        <taxon>Streptomycetaceae</taxon>
        <taxon>Streptomyces</taxon>
    </lineage>
</organism>
<keyword evidence="1" id="KW-0479">Metal-binding</keyword>
<gene>
    <name evidence="2" type="ORF">FNH04_18710</name>
</gene>
<dbReference type="AlphaFoldDB" id="A0A5N8W2Z1"/>
<evidence type="ECO:0000313" key="3">
    <source>
        <dbReference type="Proteomes" id="UP000326979"/>
    </source>
</evidence>
<reference evidence="2 3" key="1">
    <citation type="submission" date="2019-07" db="EMBL/GenBank/DDBJ databases">
        <title>New species of Amycolatopsis and Streptomyces.</title>
        <authorList>
            <person name="Duangmal K."/>
            <person name="Teo W.F.A."/>
            <person name="Lipun K."/>
        </authorList>
    </citation>
    <scope>NUCLEOTIDE SEQUENCE [LARGE SCALE GENOMIC DNA]</scope>
    <source>
        <strain evidence="2 3">TISTR 2346</strain>
    </source>
</reference>
<dbReference type="PANTHER" id="PTHR43048:SF3">
    <property type="entry name" value="METHYLMALONYL-COA EPIMERASE, MITOCHONDRIAL"/>
    <property type="match status" value="1"/>
</dbReference>